<keyword evidence="5 7" id="KW-0378">Hydrolase</keyword>
<dbReference type="KEGG" id="ptp:RCA23_c20970"/>
<dbReference type="PIRSF" id="PIRSF005457">
    <property type="entry name" value="Glx"/>
    <property type="match status" value="1"/>
</dbReference>
<dbReference type="SMART" id="SM00849">
    <property type="entry name" value="Lactamase_B"/>
    <property type="match status" value="1"/>
</dbReference>
<dbReference type="GO" id="GO:0004416">
    <property type="term" value="F:hydroxyacylglutathione hydrolase activity"/>
    <property type="evidence" value="ECO:0007669"/>
    <property type="project" value="UniProtKB-UniRule"/>
</dbReference>
<dbReference type="GO" id="GO:0019243">
    <property type="term" value="P:methylglyoxal catabolic process to D-lactate via S-lactoyl-glutathione"/>
    <property type="evidence" value="ECO:0007669"/>
    <property type="project" value="UniProtKB-UniRule"/>
</dbReference>
<dbReference type="RefSeq" id="WP_044050312.1">
    <property type="nucleotide sequence ID" value="NZ_CP003984.1"/>
</dbReference>
<dbReference type="GO" id="GO:0046872">
    <property type="term" value="F:metal ion binding"/>
    <property type="evidence" value="ECO:0007669"/>
    <property type="project" value="UniProtKB-KW"/>
</dbReference>
<sequence length="265" mass="28374">MVNSNVTIYTLPCLSDNYAYVVHNSASGTAAVVDVPESGPLVDKISELNVHVTDIFLTHHHWDHIDGLPDLQAALTGPLSQAPARVIGAKADAHRLPTLDQAVSPGDRLTLCGIEGDIYDVSGHTLGHLALHLPSAKAVFTADSLMAMGCGRLFEGSAAQMWHSLQQLRALPQDTWVYSGHEYTASNMAFTQSLDEDNPAIAARAAQITEDRAAGRPTVPSLLALEMQTNPFLRADDPALQAAVGMAGATAEQVFTEIRARKDKF</sequence>
<keyword evidence="4 7" id="KW-0479">Metal-binding</keyword>
<feature type="binding site" evidence="7">
    <location>
        <position position="181"/>
    </location>
    <ligand>
        <name>Zn(2+)</name>
        <dbReference type="ChEBI" id="CHEBI:29105"/>
        <label>2</label>
    </ligand>
</feature>
<feature type="binding site" evidence="7">
    <location>
        <position position="61"/>
    </location>
    <ligand>
        <name>Zn(2+)</name>
        <dbReference type="ChEBI" id="CHEBI:29105"/>
        <label>1</label>
    </ligand>
</feature>
<dbReference type="NCBIfam" id="TIGR03413">
    <property type="entry name" value="GSH_gloB"/>
    <property type="match status" value="1"/>
</dbReference>
<evidence type="ECO:0000259" key="8">
    <source>
        <dbReference type="SMART" id="SM00849"/>
    </source>
</evidence>
<dbReference type="EMBL" id="CP003984">
    <property type="protein sequence ID" value="AII87628.1"/>
    <property type="molecule type" value="Genomic_DNA"/>
</dbReference>
<name>A0AAN0RK03_9RHOB</name>
<comment type="cofactor">
    <cofactor evidence="7">
        <name>Zn(2+)</name>
        <dbReference type="ChEBI" id="CHEBI:29105"/>
    </cofactor>
    <text evidence="7">Binds 2 Zn(2+) ions per subunit.</text>
</comment>
<dbReference type="SUPFAM" id="SSF56281">
    <property type="entry name" value="Metallo-hydrolase/oxidoreductase"/>
    <property type="match status" value="1"/>
</dbReference>
<comment type="subunit">
    <text evidence="7">Monomer.</text>
</comment>
<dbReference type="AlphaFoldDB" id="A0AAN0RK03"/>
<evidence type="ECO:0000256" key="1">
    <source>
        <dbReference type="ARBA" id="ARBA00001623"/>
    </source>
</evidence>
<dbReference type="Gene3D" id="3.60.15.10">
    <property type="entry name" value="Ribonuclease Z/Hydroxyacylglutathione hydrolase-like"/>
    <property type="match status" value="1"/>
</dbReference>
<gene>
    <name evidence="7 9" type="primary">gloB</name>
    <name evidence="9" type="ORF">RCA23_c20970</name>
</gene>
<evidence type="ECO:0000256" key="6">
    <source>
        <dbReference type="ARBA" id="ARBA00022833"/>
    </source>
</evidence>
<feature type="binding site" evidence="7">
    <location>
        <position position="143"/>
    </location>
    <ligand>
        <name>Zn(2+)</name>
        <dbReference type="ChEBI" id="CHEBI:29105"/>
        <label>1</label>
    </ligand>
</feature>
<proteinExistence type="inferred from homology"/>
<evidence type="ECO:0000313" key="10">
    <source>
        <dbReference type="Proteomes" id="UP000028680"/>
    </source>
</evidence>
<evidence type="ECO:0000256" key="4">
    <source>
        <dbReference type="ARBA" id="ARBA00022723"/>
    </source>
</evidence>
<feature type="domain" description="Metallo-beta-lactamase" evidence="8">
    <location>
        <begin position="16"/>
        <end position="181"/>
    </location>
</feature>
<dbReference type="InterPro" id="IPR035680">
    <property type="entry name" value="Clx_II_MBL"/>
</dbReference>
<feature type="binding site" evidence="7">
    <location>
        <position position="143"/>
    </location>
    <ligand>
        <name>Zn(2+)</name>
        <dbReference type="ChEBI" id="CHEBI:29105"/>
        <label>2</label>
    </ligand>
</feature>
<organism evidence="9 10">
    <name type="scientific">Planktomarina temperata RCA23</name>
    <dbReference type="NCBI Taxonomy" id="666509"/>
    <lineage>
        <taxon>Bacteria</taxon>
        <taxon>Pseudomonadati</taxon>
        <taxon>Pseudomonadota</taxon>
        <taxon>Alphaproteobacteria</taxon>
        <taxon>Rhodobacterales</taxon>
        <taxon>Paracoccaceae</taxon>
        <taxon>Planktomarina</taxon>
    </lineage>
</organism>
<dbReference type="InterPro" id="IPR032282">
    <property type="entry name" value="HAGH_C"/>
</dbReference>
<accession>A0AAN0RK03</accession>
<evidence type="ECO:0000256" key="5">
    <source>
        <dbReference type="ARBA" id="ARBA00022801"/>
    </source>
</evidence>
<dbReference type="PANTHER" id="PTHR43705">
    <property type="entry name" value="HYDROXYACYLGLUTATHIONE HYDROLASE"/>
    <property type="match status" value="1"/>
</dbReference>
<comment type="similarity">
    <text evidence="3 7">Belongs to the metallo-beta-lactamase superfamily. Glyoxalase II family.</text>
</comment>
<keyword evidence="10" id="KW-1185">Reference proteome</keyword>
<feature type="binding site" evidence="7">
    <location>
        <position position="63"/>
    </location>
    <ligand>
        <name>Zn(2+)</name>
        <dbReference type="ChEBI" id="CHEBI:29105"/>
        <label>2</label>
    </ligand>
</feature>
<feature type="binding site" evidence="7">
    <location>
        <position position="124"/>
    </location>
    <ligand>
        <name>Zn(2+)</name>
        <dbReference type="ChEBI" id="CHEBI:29105"/>
        <label>1</label>
    </ligand>
</feature>
<dbReference type="EC" id="3.1.2.6" evidence="7"/>
<reference evidence="9 10" key="1">
    <citation type="journal article" date="2014" name="ISME J.">
        <title>Adaptation of an abundant Roseobacter RCA organism to pelagic systems revealed by genomic and transcriptomic analyses.</title>
        <authorList>
            <person name="Voget S."/>
            <person name="Wemheuer B."/>
            <person name="Brinkhoff T."/>
            <person name="Vollmers J."/>
            <person name="Dietrich S."/>
            <person name="Giebel H.A."/>
            <person name="Beardsley C."/>
            <person name="Sardemann C."/>
            <person name="Bakenhus I."/>
            <person name="Billerbeck S."/>
            <person name="Daniel R."/>
            <person name="Simon M."/>
        </authorList>
    </citation>
    <scope>NUCLEOTIDE SEQUENCE [LARGE SCALE GENOMIC DNA]</scope>
    <source>
        <strain evidence="9 10">RCA23</strain>
    </source>
</reference>
<dbReference type="InterPro" id="IPR017782">
    <property type="entry name" value="Hydroxyacylglutathione_Hdrlase"/>
</dbReference>
<evidence type="ECO:0000256" key="3">
    <source>
        <dbReference type="ARBA" id="ARBA00006759"/>
    </source>
</evidence>
<evidence type="ECO:0000313" key="9">
    <source>
        <dbReference type="EMBL" id="AII87628.1"/>
    </source>
</evidence>
<comment type="catalytic activity">
    <reaction evidence="1 7">
        <text>an S-(2-hydroxyacyl)glutathione + H2O = a 2-hydroxy carboxylate + glutathione + H(+)</text>
        <dbReference type="Rhea" id="RHEA:21864"/>
        <dbReference type="ChEBI" id="CHEBI:15377"/>
        <dbReference type="ChEBI" id="CHEBI:15378"/>
        <dbReference type="ChEBI" id="CHEBI:57925"/>
        <dbReference type="ChEBI" id="CHEBI:58896"/>
        <dbReference type="ChEBI" id="CHEBI:71261"/>
        <dbReference type="EC" id="3.1.2.6"/>
    </reaction>
</comment>
<dbReference type="CDD" id="cd07723">
    <property type="entry name" value="hydroxyacylglutathione_hydrolase_MBL-fold"/>
    <property type="match status" value="1"/>
</dbReference>
<dbReference type="HAMAP" id="MF_01374">
    <property type="entry name" value="Glyoxalase_2"/>
    <property type="match status" value="1"/>
</dbReference>
<feature type="binding site" evidence="7">
    <location>
        <position position="59"/>
    </location>
    <ligand>
        <name>Zn(2+)</name>
        <dbReference type="ChEBI" id="CHEBI:29105"/>
        <label>1</label>
    </ligand>
</feature>
<dbReference type="InterPro" id="IPR001279">
    <property type="entry name" value="Metallo-B-lactamas"/>
</dbReference>
<evidence type="ECO:0000256" key="7">
    <source>
        <dbReference type="HAMAP-Rule" id="MF_01374"/>
    </source>
</evidence>
<feature type="binding site" evidence="7">
    <location>
        <position position="64"/>
    </location>
    <ligand>
        <name>Zn(2+)</name>
        <dbReference type="ChEBI" id="CHEBI:29105"/>
        <label>2</label>
    </ligand>
</feature>
<protein>
    <recommendedName>
        <fullName evidence="7">Hydroxyacylglutathione hydrolase</fullName>
        <ecNumber evidence="7">3.1.2.6</ecNumber>
    </recommendedName>
    <alternativeName>
        <fullName evidence="7">Glyoxalase II</fullName>
        <shortName evidence="7">Glx II</shortName>
    </alternativeName>
</protein>
<keyword evidence="6 7" id="KW-0862">Zinc</keyword>
<dbReference type="PANTHER" id="PTHR43705:SF1">
    <property type="entry name" value="HYDROXYACYLGLUTATHIONE HYDROLASE GLOB"/>
    <property type="match status" value="1"/>
</dbReference>
<comment type="function">
    <text evidence="7">Thiolesterase that catalyzes the hydrolysis of S-D-lactoyl-glutathione to form glutathione and D-lactic acid.</text>
</comment>
<dbReference type="InterPro" id="IPR036866">
    <property type="entry name" value="RibonucZ/Hydroxyglut_hydro"/>
</dbReference>
<dbReference type="Proteomes" id="UP000028680">
    <property type="component" value="Chromosome"/>
</dbReference>
<dbReference type="Pfam" id="PF00753">
    <property type="entry name" value="Lactamase_B"/>
    <property type="match status" value="1"/>
</dbReference>
<dbReference type="InterPro" id="IPR050110">
    <property type="entry name" value="Glyoxalase_II_hydrolase"/>
</dbReference>
<evidence type="ECO:0000256" key="2">
    <source>
        <dbReference type="ARBA" id="ARBA00004963"/>
    </source>
</evidence>
<dbReference type="Pfam" id="PF16123">
    <property type="entry name" value="HAGH_C"/>
    <property type="match status" value="1"/>
</dbReference>
<comment type="pathway">
    <text evidence="2 7">Secondary metabolite metabolism; methylglyoxal degradation; (R)-lactate from methylglyoxal: step 2/2.</text>
</comment>